<gene>
    <name evidence="2" type="ORF">g.9096</name>
</gene>
<proteinExistence type="predicted"/>
<sequence>RRDAQEAMTTTSVLFCLAALLTIYSHAAGSINCRKQAFHPMCRGVQVKRARTPGHHILHNTTPRKLDDELPEPEYNPESIDVTNEVLQAMPRRNPALWNYLGDRPANLLLARRTLDQEPLPLELTYDYE</sequence>
<feature type="non-terminal residue" evidence="2">
    <location>
        <position position="1"/>
    </location>
</feature>
<evidence type="ECO:0000256" key="1">
    <source>
        <dbReference type="SAM" id="SignalP"/>
    </source>
</evidence>
<dbReference type="EMBL" id="GECU01014690">
    <property type="protein sequence ID" value="JAS93016.1"/>
    <property type="molecule type" value="Transcribed_RNA"/>
</dbReference>
<organism evidence="2">
    <name type="scientific">Homalodisca liturata</name>
    <dbReference type="NCBI Taxonomy" id="320908"/>
    <lineage>
        <taxon>Eukaryota</taxon>
        <taxon>Metazoa</taxon>
        <taxon>Ecdysozoa</taxon>
        <taxon>Arthropoda</taxon>
        <taxon>Hexapoda</taxon>
        <taxon>Insecta</taxon>
        <taxon>Pterygota</taxon>
        <taxon>Neoptera</taxon>
        <taxon>Paraneoptera</taxon>
        <taxon>Hemiptera</taxon>
        <taxon>Auchenorrhyncha</taxon>
        <taxon>Membracoidea</taxon>
        <taxon>Cicadellidae</taxon>
        <taxon>Cicadellinae</taxon>
        <taxon>Proconiini</taxon>
        <taxon>Homalodisca</taxon>
    </lineage>
</organism>
<name>A0A1B6J1I2_9HEMI</name>
<accession>A0A1B6J1I2</accession>
<evidence type="ECO:0000313" key="2">
    <source>
        <dbReference type="EMBL" id="JAS93016.1"/>
    </source>
</evidence>
<feature type="signal peptide" evidence="1">
    <location>
        <begin position="1"/>
        <end position="29"/>
    </location>
</feature>
<keyword evidence="1" id="KW-0732">Signal</keyword>
<dbReference type="AlphaFoldDB" id="A0A1B6J1I2"/>
<protein>
    <submittedName>
        <fullName evidence="2">Uncharacterized protein</fullName>
    </submittedName>
</protein>
<reference evidence="2" key="1">
    <citation type="submission" date="2015-11" db="EMBL/GenBank/DDBJ databases">
        <title>De novo transcriptome assembly of four potential Pierce s Disease insect vectors from Arizona vineyards.</title>
        <authorList>
            <person name="Tassone E.E."/>
        </authorList>
    </citation>
    <scope>NUCLEOTIDE SEQUENCE</scope>
</reference>
<feature type="chain" id="PRO_5008585534" evidence="1">
    <location>
        <begin position="30"/>
        <end position="129"/>
    </location>
</feature>